<dbReference type="InterPro" id="IPR037396">
    <property type="entry name" value="FMN_HAD"/>
</dbReference>
<feature type="binding site" evidence="10">
    <location>
        <position position="141"/>
    </location>
    <ligand>
        <name>glyoxylate</name>
        <dbReference type="ChEBI" id="CHEBI:36655"/>
    </ligand>
</feature>
<evidence type="ECO:0000256" key="7">
    <source>
        <dbReference type="ARBA" id="ARBA00023140"/>
    </source>
</evidence>
<evidence type="ECO:0000256" key="2">
    <source>
        <dbReference type="ARBA" id="ARBA00004275"/>
    </source>
</evidence>
<dbReference type="GO" id="GO:0010181">
    <property type="term" value="F:FMN binding"/>
    <property type="evidence" value="ECO:0007669"/>
    <property type="project" value="InterPro"/>
</dbReference>
<reference evidence="12" key="1">
    <citation type="submission" date="2021-08" db="EMBL/GenBank/DDBJ databases">
        <title>WGS assembly of Ceratopteris richardii.</title>
        <authorList>
            <person name="Marchant D.B."/>
            <person name="Chen G."/>
            <person name="Jenkins J."/>
            <person name="Shu S."/>
            <person name="Leebens-Mack J."/>
            <person name="Grimwood J."/>
            <person name="Schmutz J."/>
            <person name="Soltis P."/>
            <person name="Soltis D."/>
            <person name="Chen Z.-H."/>
        </authorList>
    </citation>
    <scope>NUCLEOTIDE SEQUENCE</scope>
    <source>
        <strain evidence="12">Whitten #5841</strain>
        <tissue evidence="12">Leaf</tissue>
    </source>
</reference>
<dbReference type="SUPFAM" id="SSF51395">
    <property type="entry name" value="FMN-linked oxidoreductases"/>
    <property type="match status" value="1"/>
</dbReference>
<dbReference type="AlphaFoldDB" id="A0A8T2V115"/>
<dbReference type="EMBL" id="CM035408">
    <property type="protein sequence ID" value="KAH7442171.1"/>
    <property type="molecule type" value="Genomic_DNA"/>
</dbReference>
<dbReference type="InterPro" id="IPR013785">
    <property type="entry name" value="Aldolase_TIM"/>
</dbReference>
<dbReference type="GO" id="GO:0003973">
    <property type="term" value="F:(S)-2-hydroxy-acid oxidase activity"/>
    <property type="evidence" value="ECO:0007669"/>
    <property type="project" value="UniProtKB-EC"/>
</dbReference>
<protein>
    <recommendedName>
        <fullName evidence="3">(S)-2-hydroxy-acid oxidase</fullName>
        <ecNumber evidence="3">1.1.3.15</ecNumber>
    </recommendedName>
</protein>
<dbReference type="CDD" id="cd02809">
    <property type="entry name" value="alpha_hydroxyacid_oxid_FMN"/>
    <property type="match status" value="1"/>
</dbReference>
<feature type="binding site" evidence="10">
    <location>
        <begin position="89"/>
        <end position="91"/>
    </location>
    <ligand>
        <name>FMN</name>
        <dbReference type="ChEBI" id="CHEBI:58210"/>
    </ligand>
</feature>
<evidence type="ECO:0000256" key="10">
    <source>
        <dbReference type="PIRSR" id="PIRSR000138-2"/>
    </source>
</evidence>
<proteinExistence type="inferred from homology"/>
<evidence type="ECO:0000256" key="5">
    <source>
        <dbReference type="ARBA" id="ARBA00022643"/>
    </source>
</evidence>
<gene>
    <name evidence="12" type="ORF">KP509_03G074600</name>
</gene>
<feature type="binding site" evidence="10">
    <location>
        <position position="167"/>
    </location>
    <ligand>
        <name>glyoxylate</name>
        <dbReference type="ChEBI" id="CHEBI:36655"/>
    </ligand>
</feature>
<dbReference type="GO" id="GO:0050665">
    <property type="term" value="P:hydrogen peroxide biosynthetic process"/>
    <property type="evidence" value="ECO:0007669"/>
    <property type="project" value="UniProtKB-ARBA"/>
</dbReference>
<feature type="binding site" evidence="10">
    <location>
        <position position="266"/>
    </location>
    <ligand>
        <name>glyoxylate</name>
        <dbReference type="ChEBI" id="CHEBI:36655"/>
    </ligand>
</feature>
<feature type="binding site" evidence="10">
    <location>
        <position position="264"/>
    </location>
    <ligand>
        <name>FMN</name>
        <dbReference type="ChEBI" id="CHEBI:58210"/>
    </ligand>
</feature>
<dbReference type="PIRSF" id="PIRSF000138">
    <property type="entry name" value="Al-hdrx_acd_dh"/>
    <property type="match status" value="1"/>
</dbReference>
<evidence type="ECO:0000256" key="1">
    <source>
        <dbReference type="ARBA" id="ARBA00001917"/>
    </source>
</evidence>
<feature type="active site" description="Proton acceptor" evidence="9">
    <location>
        <position position="266"/>
    </location>
</feature>
<dbReference type="PANTHER" id="PTHR10578">
    <property type="entry name" value="S -2-HYDROXY-ACID OXIDASE-RELATED"/>
    <property type="match status" value="1"/>
</dbReference>
<dbReference type="EC" id="1.1.3.15" evidence="3"/>
<evidence type="ECO:0000256" key="6">
    <source>
        <dbReference type="ARBA" id="ARBA00023002"/>
    </source>
</evidence>
<sequence>MDNSSEGKANSIEEVVNVAEFEAIAKRKLPKMAYDFYASGAEDQWTLRHNKIAFSRIRLRPRVLVDVSKVDMSTSVLGFKVPMPIMVAPTALHKLAHPEGELATARAASSVGTIMVLSFSSSYNLEEVAGASSGLKFFQLYVYNDRKIAESLVVRAENAGFKAIVLTGDTPRLGRREADIKNRFTLPPNVTLKNLEGLMSVELDESKGSGLEAYASNTMDRSLSWKDIGWLKSITQLPILVKGVLTGEDASLAINAGASGIIVSNHGARQLDGVLPTIVALEEVVNAVQGRIPVYLDGGVRRGTDIFKAFALGAQAVLVGRPVIYGLASDGQAGVEKVLKLLSDELELVMSLCGCCSVDDIKPSHIDRASDFFSSRL</sequence>
<feature type="binding site" evidence="10">
    <location>
        <begin position="320"/>
        <end position="321"/>
    </location>
    <ligand>
        <name>FMN</name>
        <dbReference type="ChEBI" id="CHEBI:58210"/>
    </ligand>
</feature>
<dbReference type="OMA" id="WADFQYE"/>
<dbReference type="PROSITE" id="PS51349">
    <property type="entry name" value="FMN_HYDROXY_ACID_DH_2"/>
    <property type="match status" value="1"/>
</dbReference>
<evidence type="ECO:0000259" key="11">
    <source>
        <dbReference type="PROSITE" id="PS51349"/>
    </source>
</evidence>
<dbReference type="Gene3D" id="3.20.20.70">
    <property type="entry name" value="Aldolase class I"/>
    <property type="match status" value="1"/>
</dbReference>
<dbReference type="GO" id="GO:0005777">
    <property type="term" value="C:peroxisome"/>
    <property type="evidence" value="ECO:0007669"/>
    <property type="project" value="UniProtKB-SubCell"/>
</dbReference>
<dbReference type="FunFam" id="3.20.20.70:FF:000204">
    <property type="entry name" value="Peroxisomal (S)-2-hydroxy-acid oxidase GLO4"/>
    <property type="match status" value="1"/>
</dbReference>
<feature type="binding site" evidence="10">
    <location>
        <begin position="297"/>
        <end position="301"/>
    </location>
    <ligand>
        <name>FMN</name>
        <dbReference type="ChEBI" id="CHEBI:58210"/>
    </ligand>
</feature>
<keyword evidence="7" id="KW-0576">Peroxisome</keyword>
<keyword evidence="5 10" id="KW-0288">FMN</keyword>
<dbReference type="InterPro" id="IPR000262">
    <property type="entry name" value="FMN-dep_DH"/>
</dbReference>
<evidence type="ECO:0000256" key="8">
    <source>
        <dbReference type="ARBA" id="ARBA00024042"/>
    </source>
</evidence>
<keyword evidence="13" id="KW-1185">Reference proteome</keyword>
<dbReference type="OrthoDB" id="25826at2759"/>
<accession>A0A8T2V115</accession>
<comment type="cofactor">
    <cofactor evidence="1">
        <name>FMN</name>
        <dbReference type="ChEBI" id="CHEBI:58210"/>
    </cofactor>
</comment>
<evidence type="ECO:0000256" key="4">
    <source>
        <dbReference type="ARBA" id="ARBA00022630"/>
    </source>
</evidence>
<organism evidence="12 13">
    <name type="scientific">Ceratopteris richardii</name>
    <name type="common">Triangle waterfern</name>
    <dbReference type="NCBI Taxonomy" id="49495"/>
    <lineage>
        <taxon>Eukaryota</taxon>
        <taxon>Viridiplantae</taxon>
        <taxon>Streptophyta</taxon>
        <taxon>Embryophyta</taxon>
        <taxon>Tracheophyta</taxon>
        <taxon>Polypodiopsida</taxon>
        <taxon>Polypodiidae</taxon>
        <taxon>Polypodiales</taxon>
        <taxon>Pteridineae</taxon>
        <taxon>Pteridaceae</taxon>
        <taxon>Parkerioideae</taxon>
        <taxon>Ceratopteris</taxon>
    </lineage>
</organism>
<evidence type="ECO:0000256" key="3">
    <source>
        <dbReference type="ARBA" id="ARBA00013087"/>
    </source>
</evidence>
<evidence type="ECO:0000256" key="9">
    <source>
        <dbReference type="PIRSR" id="PIRSR000138-1"/>
    </source>
</evidence>
<evidence type="ECO:0000313" key="13">
    <source>
        <dbReference type="Proteomes" id="UP000825935"/>
    </source>
</evidence>
<dbReference type="PROSITE" id="PS00557">
    <property type="entry name" value="FMN_HYDROXY_ACID_DH_1"/>
    <property type="match status" value="1"/>
</dbReference>
<evidence type="ECO:0000313" key="12">
    <source>
        <dbReference type="EMBL" id="KAH7442171.1"/>
    </source>
</evidence>
<feature type="domain" description="FMN hydroxy acid dehydrogenase" evidence="11">
    <location>
        <begin position="10"/>
        <end position="371"/>
    </location>
</feature>
<dbReference type="InterPro" id="IPR008259">
    <property type="entry name" value="FMN_hydac_DH_AS"/>
</dbReference>
<comment type="subcellular location">
    <subcellularLocation>
        <location evidence="2">Peroxisome</location>
    </subcellularLocation>
</comment>
<comment type="similarity">
    <text evidence="8">Belongs to the FMN-dependent alpha-hydroxy acid dehydrogenase family.</text>
</comment>
<feature type="binding site" evidence="10">
    <location>
        <position position="176"/>
    </location>
    <ligand>
        <name>glyoxylate</name>
        <dbReference type="ChEBI" id="CHEBI:36655"/>
    </ligand>
</feature>
<dbReference type="GO" id="GO:0006952">
    <property type="term" value="P:defense response"/>
    <property type="evidence" value="ECO:0007669"/>
    <property type="project" value="UniProtKB-ARBA"/>
</dbReference>
<feature type="binding site" evidence="10">
    <location>
        <position position="242"/>
    </location>
    <ligand>
        <name>FMN</name>
        <dbReference type="ChEBI" id="CHEBI:58210"/>
    </ligand>
</feature>
<feature type="binding site" evidence="10">
    <location>
        <position position="139"/>
    </location>
    <ligand>
        <name>FMN</name>
        <dbReference type="ChEBI" id="CHEBI:58210"/>
    </ligand>
</feature>
<dbReference type="PANTHER" id="PTHR10578:SF67">
    <property type="entry name" value="PEROXISOMAL (S)-2-HYDROXYACID OXIDASE GLO3"/>
    <property type="match status" value="1"/>
</dbReference>
<feature type="binding site" evidence="10">
    <location>
        <position position="269"/>
    </location>
    <ligand>
        <name>glyoxylate</name>
        <dbReference type="ChEBI" id="CHEBI:36655"/>
    </ligand>
</feature>
<feature type="binding site" evidence="10">
    <location>
        <position position="118"/>
    </location>
    <ligand>
        <name>FMN</name>
        <dbReference type="ChEBI" id="CHEBI:58210"/>
    </ligand>
</feature>
<dbReference type="GO" id="GO:0051707">
    <property type="term" value="P:response to other organism"/>
    <property type="evidence" value="ECO:0007669"/>
    <property type="project" value="UniProtKB-ARBA"/>
</dbReference>
<dbReference type="Pfam" id="PF01070">
    <property type="entry name" value="FMN_dh"/>
    <property type="match status" value="1"/>
</dbReference>
<dbReference type="InterPro" id="IPR012133">
    <property type="entry name" value="Alpha-hydoxy_acid_DH_FMN"/>
</dbReference>
<keyword evidence="6" id="KW-0560">Oxidoreductase</keyword>
<comment type="caution">
    <text evidence="12">The sequence shown here is derived from an EMBL/GenBank/DDBJ whole genome shotgun (WGS) entry which is preliminary data.</text>
</comment>
<keyword evidence="4 10" id="KW-0285">Flavoprotein</keyword>
<dbReference type="Proteomes" id="UP000825935">
    <property type="component" value="Chromosome 3"/>
</dbReference>
<name>A0A8T2V115_CERRI</name>